<dbReference type="Gene3D" id="3.90.226.10">
    <property type="entry name" value="2-enoyl-CoA Hydratase, Chain A, domain 1"/>
    <property type="match status" value="1"/>
</dbReference>
<dbReference type="InterPro" id="IPR018376">
    <property type="entry name" value="Enoyl-CoA_hyd/isom_CS"/>
</dbReference>
<comment type="catalytic activity">
    <reaction evidence="6">
        <text>a (3S)-3-hydroxyacyl-CoA = a (2E)-enoyl-CoA + H2O</text>
        <dbReference type="Rhea" id="RHEA:16105"/>
        <dbReference type="ChEBI" id="CHEBI:15377"/>
        <dbReference type="ChEBI" id="CHEBI:57318"/>
        <dbReference type="ChEBI" id="CHEBI:58856"/>
        <dbReference type="EC" id="4.2.1.17"/>
    </reaction>
</comment>
<dbReference type="PANTHER" id="PTHR11941:SF169">
    <property type="entry name" value="(7AS)-7A-METHYL-1,5-DIOXO-2,3,5,6,7,7A-HEXAHYDRO-1H-INDENE-CARBOXYL-COA HYDROLASE"/>
    <property type="match status" value="1"/>
</dbReference>
<dbReference type="SUPFAM" id="SSF52096">
    <property type="entry name" value="ClpP/crotonase"/>
    <property type="match status" value="1"/>
</dbReference>
<keyword evidence="4" id="KW-0443">Lipid metabolism</keyword>
<name>A0ABW6SAK1_9NOCA</name>
<dbReference type="RefSeq" id="WP_040831052.1">
    <property type="nucleotide sequence ID" value="NZ_JBIAQY010000018.1"/>
</dbReference>
<comment type="catalytic activity">
    <reaction evidence="7">
        <text>a 4-saturated-(3S)-3-hydroxyacyl-CoA = a (3E)-enoyl-CoA + H2O</text>
        <dbReference type="Rhea" id="RHEA:20724"/>
        <dbReference type="ChEBI" id="CHEBI:15377"/>
        <dbReference type="ChEBI" id="CHEBI:58521"/>
        <dbReference type="ChEBI" id="CHEBI:137480"/>
        <dbReference type="EC" id="4.2.1.17"/>
    </reaction>
</comment>
<keyword evidence="3" id="KW-0276">Fatty acid metabolism</keyword>
<reference evidence="9 10" key="1">
    <citation type="submission" date="2024-10" db="EMBL/GenBank/DDBJ databases">
        <title>The Natural Products Discovery Center: Release of the First 8490 Sequenced Strains for Exploring Actinobacteria Biosynthetic Diversity.</title>
        <authorList>
            <person name="Kalkreuter E."/>
            <person name="Kautsar S.A."/>
            <person name="Yang D."/>
            <person name="Bader C.D."/>
            <person name="Teijaro C.N."/>
            <person name="Fluegel L."/>
            <person name="Davis C.M."/>
            <person name="Simpson J.R."/>
            <person name="Lauterbach L."/>
            <person name="Steele A.D."/>
            <person name="Gui C."/>
            <person name="Meng S."/>
            <person name="Li G."/>
            <person name="Viehrig K."/>
            <person name="Ye F."/>
            <person name="Su P."/>
            <person name="Kiefer A.F."/>
            <person name="Nichols A."/>
            <person name="Cepeda A.J."/>
            <person name="Yan W."/>
            <person name="Fan B."/>
            <person name="Jiang Y."/>
            <person name="Adhikari A."/>
            <person name="Zheng C.-J."/>
            <person name="Schuster L."/>
            <person name="Cowan T.M."/>
            <person name="Smanski M.J."/>
            <person name="Chevrette M.G."/>
            <person name="De Carvalho L.P.S."/>
            <person name="Shen B."/>
        </authorList>
    </citation>
    <scope>NUCLEOTIDE SEQUENCE [LARGE SCALE GENOMIC DNA]</scope>
    <source>
        <strain evidence="9 10">NPDC002593</strain>
    </source>
</reference>
<dbReference type="InterPro" id="IPR029045">
    <property type="entry name" value="ClpP/crotonase-like_dom_sf"/>
</dbReference>
<dbReference type="PROSITE" id="PS00166">
    <property type="entry name" value="ENOYL_COA_HYDRATASE"/>
    <property type="match status" value="1"/>
</dbReference>
<dbReference type="InterPro" id="IPR014748">
    <property type="entry name" value="Enoyl-CoA_hydra_C"/>
</dbReference>
<evidence type="ECO:0000256" key="7">
    <source>
        <dbReference type="ARBA" id="ARBA00023717"/>
    </source>
</evidence>
<comment type="caution">
    <text evidence="9">The sequence shown here is derived from an EMBL/GenBank/DDBJ whole genome shotgun (WGS) entry which is preliminary data.</text>
</comment>
<dbReference type="CDD" id="cd06558">
    <property type="entry name" value="crotonase-like"/>
    <property type="match status" value="1"/>
</dbReference>
<keyword evidence="5" id="KW-0456">Lyase</keyword>
<comment type="similarity">
    <text evidence="2 8">Belongs to the enoyl-CoA hydratase/isomerase family.</text>
</comment>
<dbReference type="Gene3D" id="1.10.12.10">
    <property type="entry name" value="Lyase 2-enoyl-coa Hydratase, Chain A, domain 2"/>
    <property type="match status" value="1"/>
</dbReference>
<evidence type="ECO:0000256" key="2">
    <source>
        <dbReference type="ARBA" id="ARBA00005254"/>
    </source>
</evidence>
<proteinExistence type="inferred from homology"/>
<evidence type="ECO:0000256" key="8">
    <source>
        <dbReference type="RuleBase" id="RU003707"/>
    </source>
</evidence>
<keyword evidence="10" id="KW-1185">Reference proteome</keyword>
<organism evidence="9 10">
    <name type="scientific">Nocardia jiangxiensis</name>
    <dbReference type="NCBI Taxonomy" id="282685"/>
    <lineage>
        <taxon>Bacteria</taxon>
        <taxon>Bacillati</taxon>
        <taxon>Actinomycetota</taxon>
        <taxon>Actinomycetes</taxon>
        <taxon>Mycobacteriales</taxon>
        <taxon>Nocardiaceae</taxon>
        <taxon>Nocardia</taxon>
    </lineage>
</organism>
<evidence type="ECO:0000256" key="6">
    <source>
        <dbReference type="ARBA" id="ARBA00023709"/>
    </source>
</evidence>
<evidence type="ECO:0000256" key="1">
    <source>
        <dbReference type="ARBA" id="ARBA00002994"/>
    </source>
</evidence>
<comment type="function">
    <text evidence="1">Could possibly oxidize fatty acids using specific components.</text>
</comment>
<dbReference type="PANTHER" id="PTHR11941">
    <property type="entry name" value="ENOYL-COA HYDRATASE-RELATED"/>
    <property type="match status" value="1"/>
</dbReference>
<gene>
    <name evidence="9" type="ORF">ACFYXQ_36710</name>
</gene>
<evidence type="ECO:0000256" key="5">
    <source>
        <dbReference type="ARBA" id="ARBA00023239"/>
    </source>
</evidence>
<evidence type="ECO:0000313" key="10">
    <source>
        <dbReference type="Proteomes" id="UP001601992"/>
    </source>
</evidence>
<evidence type="ECO:0000256" key="4">
    <source>
        <dbReference type="ARBA" id="ARBA00023098"/>
    </source>
</evidence>
<dbReference type="EMBL" id="JBIAQY010000018">
    <property type="protein sequence ID" value="MFF3573317.1"/>
    <property type="molecule type" value="Genomic_DNA"/>
</dbReference>
<evidence type="ECO:0000256" key="3">
    <source>
        <dbReference type="ARBA" id="ARBA00022832"/>
    </source>
</evidence>
<dbReference type="InterPro" id="IPR001753">
    <property type="entry name" value="Enoyl-CoA_hydra/iso"/>
</dbReference>
<evidence type="ECO:0000313" key="9">
    <source>
        <dbReference type="EMBL" id="MFF3573317.1"/>
    </source>
</evidence>
<sequence>MDELLIRTEGHIRVLTLNRPERKNALSASLSAQLCDAAVQAADDPEVWVVVLTATGDSAFCAGGDLKDMRSNDRNGRTQRTPTDGAARMLFEVVSEIPKPTIAGINGAAVGGGFELMLCCDLRVASSAAKFGLPEAKRGMGANWATVVLPRIIPAARAYQLLYTGEYIDAARALDWGLVNAVVDPAVLDHETMAMARAVAANAPVSLRRMKETVVKSSTLPIATAARLNVGPNPYTSEDRKEGVAAFVERREPQWRNR</sequence>
<protein>
    <submittedName>
        <fullName evidence="9">Enoyl-CoA hydratase/isomerase family protein</fullName>
    </submittedName>
</protein>
<accession>A0ABW6SAK1</accession>
<dbReference type="Pfam" id="PF00378">
    <property type="entry name" value="ECH_1"/>
    <property type="match status" value="1"/>
</dbReference>
<dbReference type="Proteomes" id="UP001601992">
    <property type="component" value="Unassembled WGS sequence"/>
</dbReference>